<feature type="compositionally biased region" description="Acidic residues" evidence="2">
    <location>
        <begin position="923"/>
        <end position="938"/>
    </location>
</feature>
<protein>
    <submittedName>
        <fullName evidence="3">Uncharacterized protein</fullName>
    </submittedName>
</protein>
<proteinExistence type="predicted"/>
<dbReference type="AlphaFoldDB" id="A0A0D9XBC6"/>
<dbReference type="STRING" id="77586.A0A0D9XBC6"/>
<dbReference type="Proteomes" id="UP000032180">
    <property type="component" value="Chromosome 9"/>
</dbReference>
<dbReference type="PANTHER" id="PTHR34835">
    <property type="entry name" value="OS07G0283600 PROTEIN-RELATED"/>
    <property type="match status" value="1"/>
</dbReference>
<accession>A0A0D9XBC6</accession>
<keyword evidence="1" id="KW-0175">Coiled coil</keyword>
<feature type="region of interest" description="Disordered" evidence="2">
    <location>
        <begin position="857"/>
        <end position="953"/>
    </location>
</feature>
<name>A0A0D9XBC6_9ORYZ</name>
<organism evidence="3 4">
    <name type="scientific">Leersia perrieri</name>
    <dbReference type="NCBI Taxonomy" id="77586"/>
    <lineage>
        <taxon>Eukaryota</taxon>
        <taxon>Viridiplantae</taxon>
        <taxon>Streptophyta</taxon>
        <taxon>Embryophyta</taxon>
        <taxon>Tracheophyta</taxon>
        <taxon>Spermatophyta</taxon>
        <taxon>Magnoliopsida</taxon>
        <taxon>Liliopsida</taxon>
        <taxon>Poales</taxon>
        <taxon>Poaceae</taxon>
        <taxon>BOP clade</taxon>
        <taxon>Oryzoideae</taxon>
        <taxon>Oryzeae</taxon>
        <taxon>Oryzinae</taxon>
        <taxon>Leersia</taxon>
    </lineage>
</organism>
<reference evidence="4" key="2">
    <citation type="submission" date="2013-12" db="EMBL/GenBank/DDBJ databases">
        <authorList>
            <person name="Yu Y."/>
            <person name="Lee S."/>
            <person name="de Baynast K."/>
            <person name="Wissotski M."/>
            <person name="Liu L."/>
            <person name="Talag J."/>
            <person name="Goicoechea J."/>
            <person name="Angelova A."/>
            <person name="Jetty R."/>
            <person name="Kudrna D."/>
            <person name="Golser W."/>
            <person name="Rivera L."/>
            <person name="Zhang J."/>
            <person name="Wing R."/>
        </authorList>
    </citation>
    <scope>NUCLEOTIDE SEQUENCE</scope>
</reference>
<reference evidence="3" key="3">
    <citation type="submission" date="2015-04" db="UniProtKB">
        <authorList>
            <consortium name="EnsemblPlants"/>
        </authorList>
    </citation>
    <scope>IDENTIFICATION</scope>
</reference>
<feature type="compositionally biased region" description="Low complexity" evidence="2">
    <location>
        <begin position="875"/>
        <end position="912"/>
    </location>
</feature>
<feature type="region of interest" description="Disordered" evidence="2">
    <location>
        <begin position="561"/>
        <end position="589"/>
    </location>
</feature>
<sequence length="953" mass="107639">MSLNKTAEFALELEELKPLEREAYQFYSIHSWEAGFSIRLGRNHFTRNRKNRRLIKMGLLDEHSTKNMQEFVCSRADDQHAKESSLKGIVVVGLIANIGEMRVVAWTSKTKSNPSRRFVKCAKRVVCKVWFWEDLIHQYVDDLVDYFIDAKTQLIEESNQTLQVQVDEKTNLLLKLQDDILTAYGQLEEETSKLRQSEEQRQILQSRVTAIERKLLRSRGMAQSYHIDNSEIAPFNSYAGLILWWTQMANEMLKVADRDEEIDDDAEEGQIFLRSESGEVIRPTSRSSVKKVSSLIAKMNQEKRDIIEEIGFGGLLRLPHLTKVDRGFTFWLLSNVDCESRKILVPGRDEVTMDDAEVQRCLGIPRGKRVVCGLGRDNGCVKLDFIQFCIGAEQEQSNSLLAAKSNVEERYEDGMSDIEKSRFEVSFVVFVLGYFLAPTTKCNHGSDSFWGALKNPEEIKDYHRCQYVLDSLIDAARKAQADIQAKRKCSMSLAALCCFRSCSCTTLIWVRSTFHTVRQFTSYQCLQRLTPSLSNSSTLFCLHTTSFLELAFNNVMDDTGKQQISSDPGGSSSVRGNRPVSSSVRGNLNVSDRIEEGRDPALYGFSRFANPTLQIDKDLVSALGEEHAIEFLKHQMIIYKTKGFQREADPIHSSDRLLVGFIVFQPKFPGGRINGFIPGGEFSDQASDWYIQTHPTVIKMSGSIIRRQFIEGGSLYPETCRALIRLFQSEDGPITGVQRWRHFLPPDFTSSDVATVKERHGQPAQDIHAGLLETVNHYFPEWTINKDRWQFIYHTGIGGSDQKKDSGWCMLFFAREFNGRTPQNSINNEIDLYTMSDFLPSSSSIPSCVSIDASSNVSLPGDHKDNTNTSGYAADNETNSSSTDSSYEPNSSSDDSSYESNSSSDDLSYESNTLEHDIRQDETIDIPIEEVGDSDDAPDGTGSYELAHGDSSF</sequence>
<reference evidence="3 4" key="1">
    <citation type="submission" date="2012-08" db="EMBL/GenBank/DDBJ databases">
        <title>Oryza genome evolution.</title>
        <authorList>
            <person name="Wing R.A."/>
        </authorList>
    </citation>
    <scope>NUCLEOTIDE SEQUENCE</scope>
</reference>
<evidence type="ECO:0000256" key="2">
    <source>
        <dbReference type="SAM" id="MobiDB-lite"/>
    </source>
</evidence>
<dbReference type="eggNOG" id="ENOG502R3Z1">
    <property type="taxonomic scope" value="Eukaryota"/>
</dbReference>
<dbReference type="Gramene" id="LPERR09G00760.1">
    <property type="protein sequence ID" value="LPERR09G00760.1"/>
    <property type="gene ID" value="LPERR09G00760"/>
</dbReference>
<dbReference type="EnsemblPlants" id="LPERR09G00760.1">
    <property type="protein sequence ID" value="LPERR09G00760.1"/>
    <property type="gene ID" value="LPERR09G00760"/>
</dbReference>
<dbReference type="HOGENOM" id="CLU_309381_0_0_1"/>
<feature type="compositionally biased region" description="Basic and acidic residues" evidence="2">
    <location>
        <begin position="913"/>
        <end position="922"/>
    </location>
</feature>
<feature type="coiled-coil region" evidence="1">
    <location>
        <begin position="159"/>
        <end position="214"/>
    </location>
</feature>
<evidence type="ECO:0000313" key="3">
    <source>
        <dbReference type="EnsemblPlants" id="LPERR09G00760.1"/>
    </source>
</evidence>
<evidence type="ECO:0000256" key="1">
    <source>
        <dbReference type="SAM" id="Coils"/>
    </source>
</evidence>
<dbReference type="PANTHER" id="PTHR34835:SF63">
    <property type="entry name" value="AMINOTRANSFERASE-LIKE PLANT MOBILE DOMAIN-CONTAINING PROTEIN"/>
    <property type="match status" value="1"/>
</dbReference>
<keyword evidence="4" id="KW-1185">Reference proteome</keyword>
<evidence type="ECO:0000313" key="4">
    <source>
        <dbReference type="Proteomes" id="UP000032180"/>
    </source>
</evidence>